<sequence>MLVVAVLGTAGCSPLAPLGPPAPSPAPPSVVSTRAVTGFVPLPLTDLTQADVDRLQNSYMTGEFACEARGAFADVSAGSEVQLLDTRGTVLASTTLGDGTVEPLFGSVDTSQGLCFFPFTFPSVTIDQALFRIHVGDAGRASFGFAESAIRRGPIIEIR</sequence>
<evidence type="ECO:0000313" key="2">
    <source>
        <dbReference type="Proteomes" id="UP000257080"/>
    </source>
</evidence>
<comment type="caution">
    <text evidence="1">The sequence shown here is derived from an EMBL/GenBank/DDBJ whole genome shotgun (WGS) entry which is preliminary data.</text>
</comment>
<proteinExistence type="predicted"/>
<evidence type="ECO:0000313" key="1">
    <source>
        <dbReference type="EMBL" id="RFA25694.1"/>
    </source>
</evidence>
<reference evidence="1 2" key="1">
    <citation type="submission" date="2017-04" db="EMBL/GenBank/DDBJ databases">
        <title>Comparative genome analysis of Subtercola boreus.</title>
        <authorList>
            <person name="Cho Y.-J."/>
            <person name="Cho A."/>
            <person name="Kim O.-S."/>
            <person name="Lee J.-I."/>
        </authorList>
    </citation>
    <scope>NUCLEOTIDE SEQUENCE [LARGE SCALE GENOMIC DNA]</scope>
    <source>
        <strain evidence="1 2">P28004</strain>
    </source>
</reference>
<name>A0A3E0W9P4_9MICO</name>
<protein>
    <submittedName>
        <fullName evidence="1">Uncharacterized protein</fullName>
    </submittedName>
</protein>
<dbReference type="Proteomes" id="UP000257080">
    <property type="component" value="Unassembled WGS sequence"/>
</dbReference>
<accession>A0A3E0W9P4</accession>
<dbReference type="EMBL" id="NBXE01000030">
    <property type="protein sequence ID" value="RFA25694.1"/>
    <property type="molecule type" value="Genomic_DNA"/>
</dbReference>
<dbReference type="AlphaFoldDB" id="A0A3E0W9P4"/>
<gene>
    <name evidence="1" type="ORF">B7R25_13370</name>
</gene>
<organism evidence="1 2">
    <name type="scientific">Subtercola boreus</name>
    <dbReference type="NCBI Taxonomy" id="120213"/>
    <lineage>
        <taxon>Bacteria</taxon>
        <taxon>Bacillati</taxon>
        <taxon>Actinomycetota</taxon>
        <taxon>Actinomycetes</taxon>
        <taxon>Micrococcales</taxon>
        <taxon>Microbacteriaceae</taxon>
        <taxon>Subtercola</taxon>
    </lineage>
</organism>